<name>A0A9P5KSU6_GEOCN</name>
<organism evidence="4 5">
    <name type="scientific">Geotrichum candidum</name>
    <name type="common">Oospora lactis</name>
    <name type="synonym">Dipodascus geotrichum</name>
    <dbReference type="NCBI Taxonomy" id="1173061"/>
    <lineage>
        <taxon>Eukaryota</taxon>
        <taxon>Fungi</taxon>
        <taxon>Dikarya</taxon>
        <taxon>Ascomycota</taxon>
        <taxon>Saccharomycotina</taxon>
        <taxon>Dipodascomycetes</taxon>
        <taxon>Dipodascales</taxon>
        <taxon>Dipodascaceae</taxon>
        <taxon>Geotrichum</taxon>
    </lineage>
</organism>
<dbReference type="PANTHER" id="PTHR46517:SF1">
    <property type="entry name" value="FRUCTOSE-2,6-BISPHOSPHATASE TIGAR"/>
    <property type="match status" value="1"/>
</dbReference>
<dbReference type="SMART" id="SM00855">
    <property type="entry name" value="PGAM"/>
    <property type="match status" value="1"/>
</dbReference>
<dbReference type="InterPro" id="IPR013078">
    <property type="entry name" value="His_Pase_superF_clade-1"/>
</dbReference>
<dbReference type="GO" id="GO:0005829">
    <property type="term" value="C:cytosol"/>
    <property type="evidence" value="ECO:0007669"/>
    <property type="project" value="TreeGrafter"/>
</dbReference>
<evidence type="ECO:0008006" key="6">
    <source>
        <dbReference type="Google" id="ProtNLM"/>
    </source>
</evidence>
<keyword evidence="1" id="KW-0378">Hydrolase</keyword>
<dbReference type="AlphaFoldDB" id="A0A9P5KSU6"/>
<gene>
    <name evidence="4" type="ORF">DV451_004219</name>
</gene>
<dbReference type="Proteomes" id="UP000750522">
    <property type="component" value="Unassembled WGS sequence"/>
</dbReference>
<reference evidence="4" key="2">
    <citation type="submission" date="2020-01" db="EMBL/GenBank/DDBJ databases">
        <authorList>
            <person name="Perkins V."/>
            <person name="Lessard M.-H."/>
            <person name="Dugat-Bony E."/>
            <person name="Frenette M."/>
            <person name="Labrie S."/>
        </authorList>
    </citation>
    <scope>NUCLEOTIDE SEQUENCE</scope>
    <source>
        <strain evidence="4">LMA-70</strain>
    </source>
</reference>
<protein>
    <recommendedName>
        <fullName evidence="6">Phosphoglycerate mutase-like protein</fullName>
    </recommendedName>
</protein>
<dbReference type="InterPro" id="IPR001345">
    <property type="entry name" value="PG/BPGM_mutase_AS"/>
</dbReference>
<feature type="compositionally biased region" description="Polar residues" evidence="3">
    <location>
        <begin position="1"/>
        <end position="13"/>
    </location>
</feature>
<dbReference type="PROSITE" id="PS00175">
    <property type="entry name" value="PG_MUTASE"/>
    <property type="match status" value="1"/>
</dbReference>
<evidence type="ECO:0000313" key="5">
    <source>
        <dbReference type="Proteomes" id="UP000750522"/>
    </source>
</evidence>
<feature type="binding site" evidence="2">
    <location>
        <begin position="33"/>
        <end position="40"/>
    </location>
    <ligand>
        <name>substrate</name>
    </ligand>
</feature>
<dbReference type="SUPFAM" id="SSF53254">
    <property type="entry name" value="Phosphoglycerate mutase-like"/>
    <property type="match status" value="1"/>
</dbReference>
<accession>A0A9P5KSU6</accession>
<dbReference type="InterPro" id="IPR029033">
    <property type="entry name" value="His_PPase_superfam"/>
</dbReference>
<dbReference type="GO" id="GO:0004331">
    <property type="term" value="F:fructose-2,6-bisphosphate 2-phosphatase activity"/>
    <property type="evidence" value="ECO:0007669"/>
    <property type="project" value="TreeGrafter"/>
</dbReference>
<evidence type="ECO:0000256" key="1">
    <source>
        <dbReference type="ARBA" id="ARBA00022801"/>
    </source>
</evidence>
<dbReference type="Pfam" id="PF00300">
    <property type="entry name" value="His_Phos_1"/>
    <property type="match status" value="1"/>
</dbReference>
<feature type="region of interest" description="Disordered" evidence="3">
    <location>
        <begin position="93"/>
        <end position="113"/>
    </location>
</feature>
<evidence type="ECO:0000313" key="4">
    <source>
        <dbReference type="EMBL" id="KAF5096502.1"/>
    </source>
</evidence>
<dbReference type="Gene3D" id="3.40.50.1240">
    <property type="entry name" value="Phosphoglycerate mutase-like"/>
    <property type="match status" value="1"/>
</dbReference>
<evidence type="ECO:0000256" key="3">
    <source>
        <dbReference type="SAM" id="MobiDB-lite"/>
    </source>
</evidence>
<sequence length="266" mass="29057">MTQTNSLPTSPSKTEGKSAAEDSSKVVRIYIIRHGQTDFNQRGILQGHYNSQLNAQGHAESKALGAYFKQEGIRPDAVWSSDLDRCRETTANILDGAGSSSSTGNTDDGDAHPTVVFSRHLRERSLGELETMPIVAAKQRVAAAGKTMSDYGEPHSAVVERIHAIWPSFINNALDQGLGTIFFVTHGGYIKILAKYLINEWGATVAETIPLEQIRHPANTSFTVLEVPMDCDRANPGKRAVITDFCATPHLTEKHKVKQINFADGQ</sequence>
<dbReference type="GO" id="GO:0045820">
    <property type="term" value="P:negative regulation of glycolytic process"/>
    <property type="evidence" value="ECO:0007669"/>
    <property type="project" value="TreeGrafter"/>
</dbReference>
<dbReference type="CDD" id="cd07067">
    <property type="entry name" value="HP_PGM_like"/>
    <property type="match status" value="1"/>
</dbReference>
<dbReference type="InterPro" id="IPR051695">
    <property type="entry name" value="Phosphoglycerate_Mutase"/>
</dbReference>
<feature type="binding site" evidence="2">
    <location>
        <position position="85"/>
    </location>
    <ligand>
        <name>substrate</name>
    </ligand>
</feature>
<dbReference type="EMBL" id="QQZK01000114">
    <property type="protein sequence ID" value="KAF5096502.1"/>
    <property type="molecule type" value="Genomic_DNA"/>
</dbReference>
<dbReference type="PANTHER" id="PTHR46517">
    <property type="entry name" value="FRUCTOSE-2,6-BISPHOSPHATASE TIGAR"/>
    <property type="match status" value="1"/>
</dbReference>
<dbReference type="GO" id="GO:0043456">
    <property type="term" value="P:regulation of pentose-phosphate shunt"/>
    <property type="evidence" value="ECO:0007669"/>
    <property type="project" value="TreeGrafter"/>
</dbReference>
<proteinExistence type="predicted"/>
<evidence type="ECO:0000256" key="2">
    <source>
        <dbReference type="PIRSR" id="PIRSR613078-2"/>
    </source>
</evidence>
<comment type="caution">
    <text evidence="4">The sequence shown here is derived from an EMBL/GenBank/DDBJ whole genome shotgun (WGS) entry which is preliminary data.</text>
</comment>
<reference evidence="4" key="1">
    <citation type="journal article" date="2020" name="Front. Microbiol.">
        <title>Phenotypic and Genetic Characterization of the Cheese Ripening Yeast Geotrichum candidum.</title>
        <authorList>
            <person name="Perkins V."/>
            <person name="Vignola S."/>
            <person name="Lessard M.H."/>
            <person name="Plante P.L."/>
            <person name="Corbeil J."/>
            <person name="Dugat-Bony E."/>
            <person name="Frenette M."/>
            <person name="Labrie S."/>
        </authorList>
    </citation>
    <scope>NUCLEOTIDE SEQUENCE</scope>
    <source>
        <strain evidence="4">LMA-70</strain>
    </source>
</reference>
<feature type="compositionally biased region" description="Low complexity" evidence="3">
    <location>
        <begin position="95"/>
        <end position="106"/>
    </location>
</feature>
<feature type="region of interest" description="Disordered" evidence="3">
    <location>
        <begin position="1"/>
        <end position="21"/>
    </location>
</feature>